<keyword evidence="7" id="KW-1133">Transmembrane helix</keyword>
<dbReference type="PRINTS" id="PR00080">
    <property type="entry name" value="SDRFAMILY"/>
</dbReference>
<dbReference type="GO" id="GO:0016491">
    <property type="term" value="F:oxidoreductase activity"/>
    <property type="evidence" value="ECO:0007669"/>
    <property type="project" value="UniProtKB-KW"/>
</dbReference>
<keyword evidence="7" id="KW-0472">Membrane</keyword>
<keyword evidence="5" id="KW-0560">Oxidoreductase</keyword>
<accession>A0A2U1MVE0</accession>
<dbReference type="PANTHER" id="PTHR43391">
    <property type="entry name" value="RETINOL DEHYDROGENASE-RELATED"/>
    <property type="match status" value="1"/>
</dbReference>
<dbReference type="InterPro" id="IPR036291">
    <property type="entry name" value="NAD(P)-bd_dom_sf"/>
</dbReference>
<comment type="subcellular location">
    <subcellularLocation>
        <location evidence="1">Membrane</location>
        <topology evidence="1">Single-pass type II membrane protein</topology>
    </subcellularLocation>
</comment>
<evidence type="ECO:0000256" key="4">
    <source>
        <dbReference type="ARBA" id="ARBA00022968"/>
    </source>
</evidence>
<name>A0A2U1MVE0_ARTAN</name>
<dbReference type="PRINTS" id="PR00081">
    <property type="entry name" value="GDHRDH"/>
</dbReference>
<dbReference type="PROSITE" id="PS00061">
    <property type="entry name" value="ADH_SHORT"/>
    <property type="match status" value="1"/>
</dbReference>
<dbReference type="Pfam" id="PF00106">
    <property type="entry name" value="adh_short"/>
    <property type="match status" value="1"/>
</dbReference>
<proteinExistence type="inferred from homology"/>
<evidence type="ECO:0000256" key="1">
    <source>
        <dbReference type="ARBA" id="ARBA00004606"/>
    </source>
</evidence>
<feature type="transmembrane region" description="Helical" evidence="7">
    <location>
        <begin position="14"/>
        <end position="36"/>
    </location>
</feature>
<evidence type="ECO:0000256" key="7">
    <source>
        <dbReference type="SAM" id="Phobius"/>
    </source>
</evidence>
<organism evidence="8 9">
    <name type="scientific">Artemisia annua</name>
    <name type="common">Sweet wormwood</name>
    <dbReference type="NCBI Taxonomy" id="35608"/>
    <lineage>
        <taxon>Eukaryota</taxon>
        <taxon>Viridiplantae</taxon>
        <taxon>Streptophyta</taxon>
        <taxon>Embryophyta</taxon>
        <taxon>Tracheophyta</taxon>
        <taxon>Spermatophyta</taxon>
        <taxon>Magnoliopsida</taxon>
        <taxon>eudicotyledons</taxon>
        <taxon>Gunneridae</taxon>
        <taxon>Pentapetalae</taxon>
        <taxon>asterids</taxon>
        <taxon>campanulids</taxon>
        <taxon>Asterales</taxon>
        <taxon>Asteraceae</taxon>
        <taxon>Asteroideae</taxon>
        <taxon>Anthemideae</taxon>
        <taxon>Artemisiinae</taxon>
        <taxon>Artemisia</taxon>
    </lineage>
</organism>
<evidence type="ECO:0000313" key="8">
    <source>
        <dbReference type="EMBL" id="PWA65235.1"/>
    </source>
</evidence>
<dbReference type="OrthoDB" id="47007at2759"/>
<keyword evidence="3" id="KW-0521">NADP</keyword>
<dbReference type="InterPro" id="IPR002347">
    <property type="entry name" value="SDR_fam"/>
</dbReference>
<evidence type="ECO:0000256" key="2">
    <source>
        <dbReference type="ARBA" id="ARBA00006484"/>
    </source>
</evidence>
<evidence type="ECO:0000256" key="6">
    <source>
        <dbReference type="RuleBase" id="RU000363"/>
    </source>
</evidence>
<protein>
    <submittedName>
        <fullName evidence="8">Glucose/ribitol dehydrogenase</fullName>
    </submittedName>
</protein>
<evidence type="ECO:0000313" key="9">
    <source>
        <dbReference type="Proteomes" id="UP000245207"/>
    </source>
</evidence>
<gene>
    <name evidence="8" type="ORF">CTI12_AA337330</name>
</gene>
<dbReference type="PANTHER" id="PTHR43391:SF78">
    <property type="entry name" value="11-BETA-HYDROXYSTEROID DEHYDROGENASE 1B-LIKE ISOFORM X1"/>
    <property type="match status" value="1"/>
</dbReference>
<dbReference type="EMBL" id="PKPP01004265">
    <property type="protein sequence ID" value="PWA65235.1"/>
    <property type="molecule type" value="Genomic_DNA"/>
</dbReference>
<comment type="similarity">
    <text evidence="2 6">Belongs to the short-chain dehydrogenases/reductases (SDR) family.</text>
</comment>
<sequence length="318" mass="35434">MYEAYFRHKFTNELVLYIFLLLLLAISPFLFIWELINNVRLCFQSQNENMSGKVVLITGASSGLGEFMAYEYAKRGARLAIIAREKPESRLKQVADTARGLGSPDVLFIYADVSKVEECRKFVDDTIKHFGQLDHLVCNAGIGSTYSSTNDVTKFEPVMDINFWGSIYPTHFAIPHLKKTHGKIIVNSSYAGLIHPANCGIYSASKAALISFYESLRFEVSPAITITILKLGFIQTNIITAKYLNDSAGSHLISKDLVAVVPAMEVEPCTKAIVDGVCKGATSISEPRMMKGLVLVTFLFPQLYNFITKTFSHKIFKT</sequence>
<dbReference type="InterPro" id="IPR020904">
    <property type="entry name" value="Sc_DH/Rdtase_CS"/>
</dbReference>
<keyword evidence="9" id="KW-1185">Reference proteome</keyword>
<keyword evidence="7" id="KW-0812">Transmembrane</keyword>
<dbReference type="Gene3D" id="3.40.50.720">
    <property type="entry name" value="NAD(P)-binding Rossmann-like Domain"/>
    <property type="match status" value="1"/>
</dbReference>
<evidence type="ECO:0000256" key="3">
    <source>
        <dbReference type="ARBA" id="ARBA00022857"/>
    </source>
</evidence>
<evidence type="ECO:0000256" key="5">
    <source>
        <dbReference type="ARBA" id="ARBA00023002"/>
    </source>
</evidence>
<reference evidence="8 9" key="1">
    <citation type="journal article" date="2018" name="Mol. Plant">
        <title>The genome of Artemisia annua provides insight into the evolution of Asteraceae family and artemisinin biosynthesis.</title>
        <authorList>
            <person name="Shen Q."/>
            <person name="Zhang L."/>
            <person name="Liao Z."/>
            <person name="Wang S."/>
            <person name="Yan T."/>
            <person name="Shi P."/>
            <person name="Liu M."/>
            <person name="Fu X."/>
            <person name="Pan Q."/>
            <person name="Wang Y."/>
            <person name="Lv Z."/>
            <person name="Lu X."/>
            <person name="Zhang F."/>
            <person name="Jiang W."/>
            <person name="Ma Y."/>
            <person name="Chen M."/>
            <person name="Hao X."/>
            <person name="Li L."/>
            <person name="Tang Y."/>
            <person name="Lv G."/>
            <person name="Zhou Y."/>
            <person name="Sun X."/>
            <person name="Brodelius P.E."/>
            <person name="Rose J.K.C."/>
            <person name="Tang K."/>
        </authorList>
    </citation>
    <scope>NUCLEOTIDE SEQUENCE [LARGE SCALE GENOMIC DNA]</scope>
    <source>
        <strain evidence="9">cv. Huhao1</strain>
        <tissue evidence="8">Leaf</tissue>
    </source>
</reference>
<keyword evidence="4" id="KW-0735">Signal-anchor</keyword>
<dbReference type="AlphaFoldDB" id="A0A2U1MVE0"/>
<dbReference type="GO" id="GO:0005829">
    <property type="term" value="C:cytosol"/>
    <property type="evidence" value="ECO:0007669"/>
    <property type="project" value="TreeGrafter"/>
</dbReference>
<comment type="caution">
    <text evidence="8">The sequence shown here is derived from an EMBL/GenBank/DDBJ whole genome shotgun (WGS) entry which is preliminary data.</text>
</comment>
<dbReference type="Proteomes" id="UP000245207">
    <property type="component" value="Unassembled WGS sequence"/>
</dbReference>
<dbReference type="SUPFAM" id="SSF51735">
    <property type="entry name" value="NAD(P)-binding Rossmann-fold domains"/>
    <property type="match status" value="1"/>
</dbReference>
<dbReference type="GO" id="GO:0016020">
    <property type="term" value="C:membrane"/>
    <property type="evidence" value="ECO:0007669"/>
    <property type="project" value="UniProtKB-SubCell"/>
</dbReference>